<dbReference type="PANTHER" id="PTHR42908:SF8">
    <property type="entry name" value="TR-TYPE G DOMAIN-CONTAINING PROTEIN"/>
    <property type="match status" value="1"/>
</dbReference>
<dbReference type="GO" id="GO:0043022">
    <property type="term" value="F:ribosome binding"/>
    <property type="evidence" value="ECO:0007669"/>
    <property type="project" value="UniProtKB-UniRule"/>
</dbReference>
<feature type="domain" description="Tr-type G" evidence="3">
    <location>
        <begin position="1"/>
        <end position="194"/>
    </location>
</feature>
<dbReference type="InterPro" id="IPR047042">
    <property type="entry name" value="BipA_II"/>
</dbReference>
<dbReference type="Pfam" id="PF00009">
    <property type="entry name" value="GTP_EFTU"/>
    <property type="match status" value="1"/>
</dbReference>
<dbReference type="GO" id="GO:0005525">
    <property type="term" value="F:GTP binding"/>
    <property type="evidence" value="ECO:0007669"/>
    <property type="project" value="UniProtKB-UniRule"/>
</dbReference>
<dbReference type="InterPro" id="IPR000640">
    <property type="entry name" value="EFG_V-like"/>
</dbReference>
<dbReference type="AlphaFoldDB" id="A0A2H0TZS0"/>
<evidence type="ECO:0000256" key="1">
    <source>
        <dbReference type="ARBA" id="ARBA00023134"/>
    </source>
</evidence>
<proteinExistence type="inferred from homology"/>
<evidence type="ECO:0000256" key="2">
    <source>
        <dbReference type="HAMAP-Rule" id="MF_00849"/>
    </source>
</evidence>
<sequence>MEIRNIAIIAHVDHGKTTLTDALLRQTGMVDEASSGKSMDSNILELERGITIYSKNTSLFYKDTKINIVDTPGHADFGSEVERVLRSIDSVLLIVDAQEGPMPQTKFVLKKSLELGLKPLVVLNKIDKPAARPLEVHDEVLELFMDLGATDEQMDFPFCYAIGKQGIAKRKLEDDSKDIFPLLDMVLEYVPVAKQDTTAPLRMQPFNLAYDDFVGRLAIGRIYEGTVKVGEKVFIKNVNGESRSANVTKLQQFKGFDTLEVKEASAGDIVMLAGIADIDIGETICHSLDQEALPAIKVDEPTIEMDFFVNNSPFAGKEGKFVTTRQIRERLEKELEVNVGLQVDFADADRFKVYGRGELHIAILLEQMSREGFELQVSQPHVIIKDVDGVKCEPFEEVTVDLPSGFSGTVIEKMGKRKGSMTNMMNHGDQTRIIFDIPSRGLLGYRSQFVMDTKGEGIMSSQTTGFKPYVGPIEKRATGSMISMVGGKALGYSLANLQMRGDMYIAPNVEVYEGMVIGNTSKGEDMMVNPIKGKQLTNMRASGTDDALNLTPPIEVNLERGLEMIAEDEYLEITPKSIRIRKQLLSETDRKKFGRK</sequence>
<dbReference type="Gene3D" id="2.40.30.10">
    <property type="entry name" value="Translation factors"/>
    <property type="match status" value="1"/>
</dbReference>
<dbReference type="CDD" id="cd01891">
    <property type="entry name" value="TypA_BipA"/>
    <property type="match status" value="1"/>
</dbReference>
<dbReference type="Gene3D" id="3.30.70.240">
    <property type="match status" value="1"/>
</dbReference>
<evidence type="ECO:0000313" key="4">
    <source>
        <dbReference type="EMBL" id="PIR78714.1"/>
    </source>
</evidence>
<dbReference type="FunFam" id="3.40.50.300:FF:000055">
    <property type="entry name" value="GTP-binding protein TypA"/>
    <property type="match status" value="1"/>
</dbReference>
<comment type="function">
    <text evidence="2">A 50S ribosomal subunit assembly protein with GTPase activity, required for 50S subunit assembly at low temperatures, may also play a role in translation. Binds GTP and analogs. Binds the 70S ribosome between the 30S and 50S subunits, in a similar position as ribosome-bound EF-G; it contacts a number of ribosomal proteins, both rRNAs and the A-site tRNA.</text>
</comment>
<dbReference type="NCBIfam" id="TIGR01394">
    <property type="entry name" value="TypA_BipA"/>
    <property type="match status" value="1"/>
</dbReference>
<keyword evidence="2" id="KW-0378">Hydrolase</keyword>
<dbReference type="PANTHER" id="PTHR42908">
    <property type="entry name" value="TRANSLATION ELONGATION FACTOR-RELATED"/>
    <property type="match status" value="1"/>
</dbReference>
<dbReference type="SUPFAM" id="SSF54980">
    <property type="entry name" value="EF-G C-terminal domain-like"/>
    <property type="match status" value="2"/>
</dbReference>
<dbReference type="PRINTS" id="PR00315">
    <property type="entry name" value="ELONGATNFCT"/>
</dbReference>
<dbReference type="InterPro" id="IPR035651">
    <property type="entry name" value="BipA_V"/>
</dbReference>
<dbReference type="GO" id="GO:0000027">
    <property type="term" value="P:ribosomal large subunit assembly"/>
    <property type="evidence" value="ECO:0007669"/>
    <property type="project" value="UniProtKB-UniRule"/>
</dbReference>
<keyword evidence="2" id="KW-0694">RNA-binding</keyword>
<dbReference type="InterPro" id="IPR004161">
    <property type="entry name" value="EFTu-like_2"/>
</dbReference>
<dbReference type="GO" id="GO:0005829">
    <property type="term" value="C:cytosol"/>
    <property type="evidence" value="ECO:0007669"/>
    <property type="project" value="TreeGrafter"/>
</dbReference>
<dbReference type="SUPFAM" id="SSF50447">
    <property type="entry name" value="Translation proteins"/>
    <property type="match status" value="1"/>
</dbReference>
<dbReference type="Pfam" id="PF00679">
    <property type="entry name" value="EFG_C"/>
    <property type="match status" value="1"/>
</dbReference>
<protein>
    <recommendedName>
        <fullName evidence="2">Large ribosomal subunit assembly factor BipA</fullName>
        <ecNumber evidence="2">3.6.5.-</ecNumber>
    </recommendedName>
    <alternativeName>
        <fullName evidence="2">GTP-binding protein BipA</fullName>
    </alternativeName>
</protein>
<dbReference type="InterPro" id="IPR047043">
    <property type="entry name" value="BipA_III"/>
</dbReference>
<dbReference type="FunFam" id="3.30.70.870:FF:000003">
    <property type="entry name" value="GTP-binding protein TypA"/>
    <property type="match status" value="1"/>
</dbReference>
<dbReference type="InterPro" id="IPR009000">
    <property type="entry name" value="Transl_B-barrel_sf"/>
</dbReference>
<dbReference type="SUPFAM" id="SSF52540">
    <property type="entry name" value="P-loop containing nucleoside triphosphate hydrolases"/>
    <property type="match status" value="1"/>
</dbReference>
<keyword evidence="2" id="KW-0547">Nucleotide-binding</keyword>
<comment type="similarity">
    <text evidence="2">Belongs to the TRAFAC class translation factor GTPase superfamily. Classic translation factor GTPase family. BipA subfamily.</text>
</comment>
<dbReference type="EC" id="3.6.5.-" evidence="2"/>
<comment type="caution">
    <text evidence="4">The sequence shown here is derived from an EMBL/GenBank/DDBJ whole genome shotgun (WGS) entry which is preliminary data.</text>
</comment>
<dbReference type="InterPro" id="IPR042116">
    <property type="entry name" value="TypA/BipA_C"/>
</dbReference>
<keyword evidence="2" id="KW-0820">tRNA-binding</keyword>
<reference evidence="5" key="1">
    <citation type="submission" date="2017-09" db="EMBL/GenBank/DDBJ databases">
        <title>Depth-based differentiation of microbial function through sediment-hosted aquifers and enrichment of novel symbionts in the deep terrestrial subsurface.</title>
        <authorList>
            <person name="Probst A.J."/>
            <person name="Ladd B."/>
            <person name="Jarett J.K."/>
            <person name="Geller-Mcgrath D.E."/>
            <person name="Sieber C.M.K."/>
            <person name="Emerson J.B."/>
            <person name="Anantharaman K."/>
            <person name="Thomas B.C."/>
            <person name="Malmstrom R."/>
            <person name="Stieglmeier M."/>
            <person name="Klingl A."/>
            <person name="Woyke T."/>
            <person name="Ryan C.M."/>
            <person name="Banfield J.F."/>
        </authorList>
    </citation>
    <scope>NUCLEOTIDE SEQUENCE [LARGE SCALE GENOMIC DNA]</scope>
</reference>
<comment type="catalytic activity">
    <reaction evidence="2">
        <text>GTP + H2O = GDP + phosphate + H(+)</text>
        <dbReference type="Rhea" id="RHEA:19669"/>
        <dbReference type="ChEBI" id="CHEBI:15377"/>
        <dbReference type="ChEBI" id="CHEBI:15378"/>
        <dbReference type="ChEBI" id="CHEBI:37565"/>
        <dbReference type="ChEBI" id="CHEBI:43474"/>
        <dbReference type="ChEBI" id="CHEBI:58189"/>
    </reaction>
</comment>
<dbReference type="InterPro" id="IPR000795">
    <property type="entry name" value="T_Tr_GTP-bd_dom"/>
</dbReference>
<dbReference type="CDD" id="cd03710">
    <property type="entry name" value="BipA_TypA_C"/>
    <property type="match status" value="1"/>
</dbReference>
<name>A0A2H0TZS0_9BACT</name>
<accession>A0A2H0TZS0</accession>
<dbReference type="FunFam" id="3.30.70.240:FF:000002">
    <property type="entry name" value="GTP-binding protein TypA"/>
    <property type="match status" value="1"/>
</dbReference>
<comment type="subunit">
    <text evidence="2">Monomer.</text>
</comment>
<keyword evidence="2" id="KW-0963">Cytoplasm</keyword>
<evidence type="ECO:0000259" key="3">
    <source>
        <dbReference type="PROSITE" id="PS51722"/>
    </source>
</evidence>
<keyword evidence="2" id="KW-0690">Ribosome biogenesis</keyword>
<keyword evidence="1 2" id="KW-0342">GTP-binding</keyword>
<gene>
    <name evidence="4" type="primary">typA</name>
    <name evidence="2" type="synonym">bipA</name>
    <name evidence="4" type="ORF">COU28_00070</name>
</gene>
<dbReference type="GO" id="GO:0000049">
    <property type="term" value="F:tRNA binding"/>
    <property type="evidence" value="ECO:0007669"/>
    <property type="project" value="UniProtKB-KW"/>
</dbReference>
<dbReference type="Pfam" id="PF21018">
    <property type="entry name" value="BipA_C"/>
    <property type="match status" value="1"/>
</dbReference>
<dbReference type="InterPro" id="IPR005225">
    <property type="entry name" value="Small_GTP-bd"/>
</dbReference>
<evidence type="ECO:0000313" key="5">
    <source>
        <dbReference type="Proteomes" id="UP000230852"/>
    </source>
</evidence>
<keyword evidence="2" id="KW-0699">rRNA-binding</keyword>
<dbReference type="GO" id="GO:0003924">
    <property type="term" value="F:GTPase activity"/>
    <property type="evidence" value="ECO:0007669"/>
    <property type="project" value="UniProtKB-UniRule"/>
</dbReference>
<dbReference type="Proteomes" id="UP000230852">
    <property type="component" value="Unassembled WGS sequence"/>
</dbReference>
<dbReference type="FunFam" id="2.40.50.250:FF:000001">
    <property type="entry name" value="GTP-binding protein TypA"/>
    <property type="match status" value="1"/>
</dbReference>
<dbReference type="InterPro" id="IPR035647">
    <property type="entry name" value="EFG_III/V"/>
</dbReference>
<comment type="subcellular location">
    <subcellularLocation>
        <location evidence="2">Cytoplasm</location>
    </subcellularLocation>
    <text evidence="2">Binds to ribosomes.</text>
</comment>
<dbReference type="InterPro" id="IPR027417">
    <property type="entry name" value="P-loop_NTPase"/>
</dbReference>
<dbReference type="Pfam" id="PF03144">
    <property type="entry name" value="GTP_EFTU_D2"/>
    <property type="match status" value="1"/>
</dbReference>
<dbReference type="NCBIfam" id="TIGR00231">
    <property type="entry name" value="small_GTP"/>
    <property type="match status" value="1"/>
</dbReference>
<dbReference type="InterPro" id="IPR006298">
    <property type="entry name" value="BipA"/>
</dbReference>
<dbReference type="PROSITE" id="PS51722">
    <property type="entry name" value="G_TR_2"/>
    <property type="match status" value="1"/>
</dbReference>
<dbReference type="EMBL" id="PFBU01000002">
    <property type="protein sequence ID" value="PIR78714.1"/>
    <property type="molecule type" value="Genomic_DNA"/>
</dbReference>
<dbReference type="InterPro" id="IPR047041">
    <property type="entry name" value="BipA_GTP-bd_dom"/>
</dbReference>
<feature type="binding site" evidence="2">
    <location>
        <begin position="124"/>
        <end position="127"/>
    </location>
    <ligand>
        <name>GTP</name>
        <dbReference type="ChEBI" id="CHEBI:37565"/>
    </ligand>
</feature>
<dbReference type="Gene3D" id="3.30.70.870">
    <property type="entry name" value="Elongation Factor G (Translational Gtpase), domain 3"/>
    <property type="match status" value="1"/>
</dbReference>
<organism evidence="4 5">
    <name type="scientific">Candidatus Magasanikbacteria bacterium CG10_big_fil_rev_8_21_14_0_10_36_16</name>
    <dbReference type="NCBI Taxonomy" id="1974645"/>
    <lineage>
        <taxon>Bacteria</taxon>
        <taxon>Candidatus Magasanikiibacteriota</taxon>
    </lineage>
</organism>
<feature type="binding site" evidence="2">
    <location>
        <begin position="13"/>
        <end position="18"/>
    </location>
    <ligand>
        <name>GTP</name>
        <dbReference type="ChEBI" id="CHEBI:37565"/>
    </ligand>
</feature>
<dbReference type="GO" id="GO:1990904">
    <property type="term" value="C:ribonucleoprotein complex"/>
    <property type="evidence" value="ECO:0007669"/>
    <property type="project" value="TreeGrafter"/>
</dbReference>
<dbReference type="GO" id="GO:0019843">
    <property type="term" value="F:rRNA binding"/>
    <property type="evidence" value="ECO:0007669"/>
    <property type="project" value="UniProtKB-KW"/>
</dbReference>
<dbReference type="Gene3D" id="2.40.50.250">
    <property type="entry name" value="bipa protein"/>
    <property type="match status" value="1"/>
</dbReference>
<dbReference type="CDD" id="cd16263">
    <property type="entry name" value="BipA_III"/>
    <property type="match status" value="1"/>
</dbReference>
<dbReference type="HAMAP" id="MF_00849">
    <property type="entry name" value="BipA"/>
    <property type="match status" value="1"/>
</dbReference>
<dbReference type="Gene3D" id="3.40.50.300">
    <property type="entry name" value="P-loop containing nucleotide triphosphate hydrolases"/>
    <property type="match status" value="1"/>
</dbReference>
<dbReference type="CDD" id="cd03691">
    <property type="entry name" value="BipA_TypA_II"/>
    <property type="match status" value="1"/>
</dbReference>
<dbReference type="InterPro" id="IPR048876">
    <property type="entry name" value="BipA_C"/>
</dbReference>